<organism evidence="2 3">
    <name type="scientific">Candidatus Scatousia excrementipullorum</name>
    <dbReference type="NCBI Taxonomy" id="2840936"/>
    <lineage>
        <taxon>Bacteria</taxon>
        <taxon>Candidatus Scatousia</taxon>
    </lineage>
</organism>
<name>A0A9D9GZK8_9BACT</name>
<sequence length="316" mass="35245">MMFIELVKNINQFNSMILGWSNKYIEMLPVADFVKDAIIDSLNLVPFLFIIFFFIELFEIYFSKKMKHIPEYSRKIGPFIGALTALVPQCGFSVIASTLYIRNLISKGTLIAVYISTSDEAIPVLLAHPEMLHTIIPILSTKFILAILTGYCVDLTFKSVKKQSIESEYIEIETHGCCHHEISNDRFKKRILILHPLKHTLNIFAFILIVSLILNWILMISEGHLQQVFFYNSPVQPVISAIIGLIPNCAISVLITMLYIEHAISFGSVIAGLSTGAGLGLLILLKKNCSIKDSAIIVSILLGVSIAAGLILQIFT</sequence>
<protein>
    <submittedName>
        <fullName evidence="2">Arsenic efflux protein</fullName>
    </submittedName>
</protein>
<dbReference type="Pfam" id="PF11449">
    <property type="entry name" value="ArsP_2"/>
    <property type="match status" value="2"/>
</dbReference>
<feature type="transmembrane region" description="Helical" evidence="1">
    <location>
        <begin position="135"/>
        <end position="157"/>
    </location>
</feature>
<keyword evidence="1" id="KW-0812">Transmembrane</keyword>
<reference evidence="2" key="2">
    <citation type="journal article" date="2021" name="PeerJ">
        <title>Extensive microbial diversity within the chicken gut microbiome revealed by metagenomics and culture.</title>
        <authorList>
            <person name="Gilroy R."/>
            <person name="Ravi A."/>
            <person name="Getino M."/>
            <person name="Pursley I."/>
            <person name="Horton D.L."/>
            <person name="Alikhan N.F."/>
            <person name="Baker D."/>
            <person name="Gharbi K."/>
            <person name="Hall N."/>
            <person name="Watson M."/>
            <person name="Adriaenssens E.M."/>
            <person name="Foster-Nyarko E."/>
            <person name="Jarju S."/>
            <person name="Secka A."/>
            <person name="Antonio M."/>
            <person name="Oren A."/>
            <person name="Chaudhuri R.R."/>
            <person name="La Ragione R."/>
            <person name="Hildebrand F."/>
            <person name="Pallen M.J."/>
        </authorList>
    </citation>
    <scope>NUCLEOTIDE SEQUENCE</scope>
    <source>
        <strain evidence="2">10192</strain>
    </source>
</reference>
<dbReference type="EMBL" id="JADIND010000125">
    <property type="protein sequence ID" value="MBO8430911.1"/>
    <property type="molecule type" value="Genomic_DNA"/>
</dbReference>
<dbReference type="Proteomes" id="UP000823632">
    <property type="component" value="Unassembled WGS sequence"/>
</dbReference>
<keyword evidence="1" id="KW-0472">Membrane</keyword>
<evidence type="ECO:0000313" key="2">
    <source>
        <dbReference type="EMBL" id="MBO8430911.1"/>
    </source>
</evidence>
<reference evidence="2" key="1">
    <citation type="submission" date="2020-10" db="EMBL/GenBank/DDBJ databases">
        <authorList>
            <person name="Gilroy R."/>
        </authorList>
    </citation>
    <scope>NUCLEOTIDE SEQUENCE</scope>
    <source>
        <strain evidence="2">10192</strain>
    </source>
</reference>
<gene>
    <name evidence="2" type="ORF">IAC76_05940</name>
</gene>
<dbReference type="InterPro" id="IPR021552">
    <property type="entry name" value="ArsP_2"/>
</dbReference>
<evidence type="ECO:0000256" key="1">
    <source>
        <dbReference type="SAM" id="Phobius"/>
    </source>
</evidence>
<feature type="transmembrane region" description="Helical" evidence="1">
    <location>
        <begin position="199"/>
        <end position="218"/>
    </location>
</feature>
<evidence type="ECO:0000313" key="3">
    <source>
        <dbReference type="Proteomes" id="UP000823632"/>
    </source>
</evidence>
<feature type="transmembrane region" description="Helical" evidence="1">
    <location>
        <begin position="238"/>
        <end position="259"/>
    </location>
</feature>
<accession>A0A9D9GZK8</accession>
<feature type="transmembrane region" description="Helical" evidence="1">
    <location>
        <begin position="266"/>
        <end position="284"/>
    </location>
</feature>
<feature type="transmembrane region" description="Helical" evidence="1">
    <location>
        <begin position="79"/>
        <end position="101"/>
    </location>
</feature>
<feature type="transmembrane region" description="Helical" evidence="1">
    <location>
        <begin position="296"/>
        <end position="315"/>
    </location>
</feature>
<keyword evidence="1" id="KW-1133">Transmembrane helix</keyword>
<dbReference type="AlphaFoldDB" id="A0A9D9GZK8"/>
<dbReference type="NCBIfam" id="NF037962">
    <property type="entry name" value="arsenic_eff"/>
    <property type="match status" value="1"/>
</dbReference>
<comment type="caution">
    <text evidence="2">The sequence shown here is derived from an EMBL/GenBank/DDBJ whole genome shotgun (WGS) entry which is preliminary data.</text>
</comment>
<proteinExistence type="predicted"/>
<feature type="transmembrane region" description="Helical" evidence="1">
    <location>
        <begin position="37"/>
        <end position="58"/>
    </location>
</feature>